<dbReference type="AlphaFoldDB" id="A0A8S2S8T6"/>
<protein>
    <recommendedName>
        <fullName evidence="2">UBX domain-containing protein</fullName>
    </recommendedName>
</protein>
<dbReference type="EMBL" id="CAJOBH010018338">
    <property type="protein sequence ID" value="CAF4205622.1"/>
    <property type="molecule type" value="Genomic_DNA"/>
</dbReference>
<gene>
    <name evidence="3" type="ORF">BYL167_LOCUS23818</name>
</gene>
<feature type="compositionally biased region" description="Basic and acidic residues" evidence="1">
    <location>
        <begin position="13"/>
        <end position="27"/>
    </location>
</feature>
<dbReference type="GO" id="GO:0005737">
    <property type="term" value="C:cytoplasm"/>
    <property type="evidence" value="ECO:0007669"/>
    <property type="project" value="TreeGrafter"/>
</dbReference>
<evidence type="ECO:0000313" key="4">
    <source>
        <dbReference type="Proteomes" id="UP000681967"/>
    </source>
</evidence>
<name>A0A8S2S8T6_9BILA</name>
<dbReference type="InterPro" id="IPR036339">
    <property type="entry name" value="PUB-like_dom_sf"/>
</dbReference>
<dbReference type="InterPro" id="IPR029071">
    <property type="entry name" value="Ubiquitin-like_domsf"/>
</dbReference>
<sequence>MSNIKKFFSKIKSEVKFSKAGEGHRLNEQSSTPRSVEPKPRPPPSARQNSDGGTAARAAAEAAQQRLQQQTSWQQSGASSSRTADSVRRQAQRELEQEKALENQFQQALELKDHYFGNRQISVESSPLVDLSNLLFKCPDVFGDDICLPYDELQQQIESTLRLQLESEPMVAATLLFLTCNQKDKEKLNACKEIICKYFDNIIANPDEEKYRRIRLQNKVYAEKVASLKYAVELLQASGFITSDDKESIVYQERSIEPLALARDTLMNGEPIQVQLDRNLKIFLPTKERSSVPPVQQLPKDPLFYQATVGDVLREKQRQKDIIEKEEMLRTKAMRERDDKPEPSVQYRYTIIRIRMPDSIILQVIFQSNDRLSCLFDYLHSYCLVHDWLPFTLISNGDRRVYASQDEQSMTFNQCGLVPTALLSFQWNEQALREVLGQTPNFSTNTFVKPDVLANATRLNGTYSSWNSSFDFYEGAENNLPDRAAMNTAQIIEKMVSNTVCTDDILLVLISGTILYIIKKKPNPRL</sequence>
<dbReference type="SUPFAM" id="SSF143503">
    <property type="entry name" value="PUG domain-like"/>
    <property type="match status" value="1"/>
</dbReference>
<feature type="region of interest" description="Disordered" evidence="1">
    <location>
        <begin position="13"/>
        <end position="99"/>
    </location>
</feature>
<feature type="domain" description="UBX" evidence="2">
    <location>
        <begin position="352"/>
        <end position="425"/>
    </location>
</feature>
<dbReference type="Pfam" id="PF00789">
    <property type="entry name" value="UBX"/>
    <property type="match status" value="1"/>
</dbReference>
<feature type="compositionally biased region" description="Low complexity" evidence="1">
    <location>
        <begin position="52"/>
        <end position="83"/>
    </location>
</feature>
<comment type="caution">
    <text evidence="3">The sequence shown here is derived from an EMBL/GenBank/DDBJ whole genome shotgun (WGS) entry which is preliminary data.</text>
</comment>
<organism evidence="3 4">
    <name type="scientific">Rotaria magnacalcarata</name>
    <dbReference type="NCBI Taxonomy" id="392030"/>
    <lineage>
        <taxon>Eukaryota</taxon>
        <taxon>Metazoa</taxon>
        <taxon>Spiralia</taxon>
        <taxon>Gnathifera</taxon>
        <taxon>Rotifera</taxon>
        <taxon>Eurotatoria</taxon>
        <taxon>Bdelloidea</taxon>
        <taxon>Philodinida</taxon>
        <taxon>Philodinidae</taxon>
        <taxon>Rotaria</taxon>
    </lineage>
</organism>
<dbReference type="PANTHER" id="PTHR23153:SF38">
    <property type="entry name" value="UBX DOMAIN-CONTAINING PROTEIN 6"/>
    <property type="match status" value="1"/>
</dbReference>
<dbReference type="SUPFAM" id="SSF54236">
    <property type="entry name" value="Ubiquitin-like"/>
    <property type="match status" value="1"/>
</dbReference>
<dbReference type="Pfam" id="PF09409">
    <property type="entry name" value="PUB"/>
    <property type="match status" value="1"/>
</dbReference>
<proteinExistence type="predicted"/>
<dbReference type="SMART" id="SM00166">
    <property type="entry name" value="UBX"/>
    <property type="match status" value="1"/>
</dbReference>
<dbReference type="SMART" id="SM00580">
    <property type="entry name" value="PUG"/>
    <property type="match status" value="1"/>
</dbReference>
<evidence type="ECO:0000313" key="3">
    <source>
        <dbReference type="EMBL" id="CAF4205622.1"/>
    </source>
</evidence>
<dbReference type="Gene3D" id="1.20.58.2190">
    <property type="match status" value="1"/>
</dbReference>
<evidence type="ECO:0000259" key="2">
    <source>
        <dbReference type="PROSITE" id="PS50033"/>
    </source>
</evidence>
<dbReference type="PROSITE" id="PS50033">
    <property type="entry name" value="UBX"/>
    <property type="match status" value="1"/>
</dbReference>
<dbReference type="Proteomes" id="UP000681967">
    <property type="component" value="Unassembled WGS sequence"/>
</dbReference>
<feature type="compositionally biased region" description="Basic and acidic residues" evidence="1">
    <location>
        <begin position="85"/>
        <end position="99"/>
    </location>
</feature>
<dbReference type="Gene3D" id="3.10.20.90">
    <property type="entry name" value="Phosphatidylinositol 3-kinase Catalytic Subunit, Chain A, domain 1"/>
    <property type="match status" value="1"/>
</dbReference>
<accession>A0A8S2S8T6</accession>
<dbReference type="InterPro" id="IPR001012">
    <property type="entry name" value="UBX_dom"/>
</dbReference>
<dbReference type="PANTHER" id="PTHR23153">
    <property type="entry name" value="UBX-RELATED"/>
    <property type="match status" value="1"/>
</dbReference>
<dbReference type="InterPro" id="IPR018997">
    <property type="entry name" value="PUB_domain"/>
</dbReference>
<reference evidence="3" key="1">
    <citation type="submission" date="2021-02" db="EMBL/GenBank/DDBJ databases">
        <authorList>
            <person name="Nowell W R."/>
        </authorList>
    </citation>
    <scope>NUCLEOTIDE SEQUENCE</scope>
</reference>
<evidence type="ECO:0000256" key="1">
    <source>
        <dbReference type="SAM" id="MobiDB-lite"/>
    </source>
</evidence>